<dbReference type="InterPro" id="IPR041898">
    <property type="entry name" value="MAGE_WH1"/>
</dbReference>
<dbReference type="Gene3D" id="1.10.10.1210">
    <property type="entry name" value="MAGE homology domain, winged helix WH2 motif"/>
    <property type="match status" value="1"/>
</dbReference>
<dbReference type="InterPro" id="IPR002190">
    <property type="entry name" value="MHD_dom"/>
</dbReference>
<proteinExistence type="predicted"/>
<evidence type="ECO:0000256" key="1">
    <source>
        <dbReference type="SAM" id="MobiDB-lite"/>
    </source>
</evidence>
<evidence type="ECO:0000259" key="2">
    <source>
        <dbReference type="PROSITE" id="PS50838"/>
    </source>
</evidence>
<name>A0A1B6KP30_9HEMI</name>
<dbReference type="GO" id="GO:0005634">
    <property type="term" value="C:nucleus"/>
    <property type="evidence" value="ECO:0007669"/>
    <property type="project" value="TreeGrafter"/>
</dbReference>
<dbReference type="PANTHER" id="PTHR11736">
    <property type="entry name" value="MELANOMA-ASSOCIATED ANTIGEN MAGE ANTIGEN"/>
    <property type="match status" value="1"/>
</dbReference>
<evidence type="ECO:0000313" key="4">
    <source>
        <dbReference type="EMBL" id="JAT18891.1"/>
    </source>
</evidence>
<dbReference type="SMART" id="SM01373">
    <property type="entry name" value="MAGE"/>
    <property type="match status" value="1"/>
</dbReference>
<dbReference type="InterPro" id="IPR037445">
    <property type="entry name" value="MAGE"/>
</dbReference>
<reference evidence="3" key="1">
    <citation type="submission" date="2015-11" db="EMBL/GenBank/DDBJ databases">
        <title>De novo transcriptome assembly of four potential Pierce s Disease insect vectors from Arizona vineyards.</title>
        <authorList>
            <person name="Tassone E.E."/>
        </authorList>
    </citation>
    <scope>NUCLEOTIDE SEQUENCE</scope>
</reference>
<organism evidence="3">
    <name type="scientific">Graphocephala atropunctata</name>
    <dbReference type="NCBI Taxonomy" id="36148"/>
    <lineage>
        <taxon>Eukaryota</taxon>
        <taxon>Metazoa</taxon>
        <taxon>Ecdysozoa</taxon>
        <taxon>Arthropoda</taxon>
        <taxon>Hexapoda</taxon>
        <taxon>Insecta</taxon>
        <taxon>Pterygota</taxon>
        <taxon>Neoptera</taxon>
        <taxon>Paraneoptera</taxon>
        <taxon>Hemiptera</taxon>
        <taxon>Auchenorrhyncha</taxon>
        <taxon>Membracoidea</taxon>
        <taxon>Cicadellidae</taxon>
        <taxon>Cicadellinae</taxon>
        <taxon>Cicadellini</taxon>
        <taxon>Graphocephala</taxon>
    </lineage>
</organism>
<dbReference type="PROSITE" id="PS50838">
    <property type="entry name" value="MAGE"/>
    <property type="match status" value="1"/>
</dbReference>
<evidence type="ECO:0000313" key="3">
    <source>
        <dbReference type="EMBL" id="JAT13208.1"/>
    </source>
</evidence>
<feature type="region of interest" description="Disordered" evidence="1">
    <location>
        <begin position="1"/>
        <end position="36"/>
    </location>
</feature>
<sequence length="276" mass="31867">MQSSQRKRAERSQRGEESQSQRGEGSQSQRTRSDNFSEEQLEAAVLNVTAFLLSDLRNKRRLKKDEVVTNALNKSARQYGAIMKRVKSNLSDVFGLQITKIPDCNDDAFIIINKHREEFSKLTKMLTSESELQDRLVLTVSLASIFMNRGEMFESHLMTILETIGFFSDKFYGSSCERKMKDYVTKLVNKQFVKQMYLDAKVVARPNQEMNPPLPVNESKVTVLRWGYRAYLEVDADKIVQYLEKIHDNKRPPAFPASYYKELKIQQATMRAQAQG</sequence>
<dbReference type="Pfam" id="PF01454">
    <property type="entry name" value="MAGE"/>
    <property type="match status" value="1"/>
</dbReference>
<dbReference type="Gene3D" id="1.10.10.1200">
    <property type="entry name" value="MAGE homology domain, winged helix WH1 motif"/>
    <property type="match status" value="1"/>
</dbReference>
<dbReference type="InterPro" id="IPR041899">
    <property type="entry name" value="MAGE_WH2"/>
</dbReference>
<dbReference type="EMBL" id="GEBQ01026769">
    <property type="protein sequence ID" value="JAT13208.1"/>
    <property type="molecule type" value="Transcribed_RNA"/>
</dbReference>
<feature type="compositionally biased region" description="Basic and acidic residues" evidence="1">
    <location>
        <begin position="10"/>
        <end position="19"/>
    </location>
</feature>
<protein>
    <recommendedName>
        <fullName evidence="2">MAGE domain-containing protein</fullName>
    </recommendedName>
</protein>
<dbReference type="EMBL" id="GEBQ01021086">
    <property type="protein sequence ID" value="JAT18891.1"/>
    <property type="molecule type" value="Transcribed_RNA"/>
</dbReference>
<dbReference type="AlphaFoldDB" id="A0A1B6KP30"/>
<feature type="domain" description="MAGE" evidence="2">
    <location>
        <begin position="41"/>
        <end position="262"/>
    </location>
</feature>
<feature type="compositionally biased region" description="Low complexity" evidence="1">
    <location>
        <begin position="20"/>
        <end position="30"/>
    </location>
</feature>
<dbReference type="PANTHER" id="PTHR11736:SF14">
    <property type="entry name" value="NSE3 HOMOLOG, SMC5-SMC6 COMPLEX COMPONENT"/>
    <property type="match status" value="1"/>
</dbReference>
<gene>
    <name evidence="3" type="ORF">g.25724</name>
    <name evidence="4" type="ORF">g.25726</name>
</gene>
<accession>A0A1B6KP30</accession>